<name>A0A543ITZ1_9ACTN</name>
<sequence>MGGSLTSRRATPLLVMTLVGALVGTAGCAAMGMFRQAREATAVPERPLSRPVDADTLRYRLVAQQPEWPTGRLPAGPGFRTVDCARIKCVALTFDDGPGKYTGKVLDLLAAHNARATFFVIGQNITPEIRPQLVRMVAEGHEIGNHTWSHPQLTALSPGKLTEELARTNRLIKAYTGVEPHTLRPPYGMTNAKVAQEAKRQGLAQIMWTIDTNDWRESKTDVVVKRVRAAKPGAIVLLHETKATTVAGIPKMLEHFDRQGYTYVTISELFGEQYLQPGEKYKEHAGMIQ</sequence>
<dbReference type="SUPFAM" id="SSF88713">
    <property type="entry name" value="Glycoside hydrolase/deacetylase"/>
    <property type="match status" value="1"/>
</dbReference>
<keyword evidence="1" id="KW-0479">Metal-binding</keyword>
<proteinExistence type="predicted"/>
<dbReference type="EMBL" id="VFPQ01000001">
    <property type="protein sequence ID" value="TQM74043.1"/>
    <property type="molecule type" value="Genomic_DNA"/>
</dbReference>
<dbReference type="InterPro" id="IPR050248">
    <property type="entry name" value="Polysacc_deacetylase_ArnD"/>
</dbReference>
<keyword evidence="2" id="KW-0378">Hydrolase</keyword>
<dbReference type="PROSITE" id="PS51677">
    <property type="entry name" value="NODB"/>
    <property type="match status" value="1"/>
</dbReference>
<organism evidence="4 5">
    <name type="scientific">Thermopolyspora flexuosa</name>
    <dbReference type="NCBI Taxonomy" id="103836"/>
    <lineage>
        <taxon>Bacteria</taxon>
        <taxon>Bacillati</taxon>
        <taxon>Actinomycetota</taxon>
        <taxon>Actinomycetes</taxon>
        <taxon>Streptosporangiales</taxon>
        <taxon>Streptosporangiaceae</taxon>
        <taxon>Thermopolyspora</taxon>
    </lineage>
</organism>
<evidence type="ECO:0000256" key="2">
    <source>
        <dbReference type="ARBA" id="ARBA00022801"/>
    </source>
</evidence>
<protein>
    <submittedName>
        <fullName evidence="4">Peptidoglycan/xylan/chitin deacetylase (PgdA/CDA1 family)</fullName>
    </submittedName>
</protein>
<dbReference type="Proteomes" id="UP000319213">
    <property type="component" value="Unassembled WGS sequence"/>
</dbReference>
<dbReference type="PANTHER" id="PTHR10587">
    <property type="entry name" value="GLYCOSYL TRANSFERASE-RELATED"/>
    <property type="match status" value="1"/>
</dbReference>
<reference evidence="4 5" key="1">
    <citation type="submission" date="2019-06" db="EMBL/GenBank/DDBJ databases">
        <title>Sequencing the genomes of 1000 actinobacteria strains.</title>
        <authorList>
            <person name="Klenk H.-P."/>
        </authorList>
    </citation>
    <scope>NUCLEOTIDE SEQUENCE [LARGE SCALE GENOMIC DNA]</scope>
    <source>
        <strain evidence="4 5">DSM 43186</strain>
    </source>
</reference>
<dbReference type="GO" id="GO:0046872">
    <property type="term" value="F:metal ion binding"/>
    <property type="evidence" value="ECO:0007669"/>
    <property type="project" value="UniProtKB-KW"/>
</dbReference>
<evidence type="ECO:0000313" key="4">
    <source>
        <dbReference type="EMBL" id="TQM74043.1"/>
    </source>
</evidence>
<feature type="domain" description="NodB homology" evidence="3">
    <location>
        <begin position="88"/>
        <end position="264"/>
    </location>
</feature>
<evidence type="ECO:0000259" key="3">
    <source>
        <dbReference type="PROSITE" id="PS51677"/>
    </source>
</evidence>
<comment type="caution">
    <text evidence="4">The sequence shown here is derived from an EMBL/GenBank/DDBJ whole genome shotgun (WGS) entry which is preliminary data.</text>
</comment>
<evidence type="ECO:0000313" key="5">
    <source>
        <dbReference type="Proteomes" id="UP000319213"/>
    </source>
</evidence>
<dbReference type="PANTHER" id="PTHR10587:SF133">
    <property type="entry name" value="CHITIN DEACETYLASE 1-RELATED"/>
    <property type="match status" value="1"/>
</dbReference>
<dbReference type="GO" id="GO:0005975">
    <property type="term" value="P:carbohydrate metabolic process"/>
    <property type="evidence" value="ECO:0007669"/>
    <property type="project" value="InterPro"/>
</dbReference>
<gene>
    <name evidence="4" type="ORF">FHX40_0704</name>
</gene>
<accession>A0A543ITZ1</accession>
<dbReference type="Gene3D" id="3.20.20.370">
    <property type="entry name" value="Glycoside hydrolase/deacetylase"/>
    <property type="match status" value="1"/>
</dbReference>
<dbReference type="RefSeq" id="WP_229789160.1">
    <property type="nucleotide sequence ID" value="NZ_BMPV01000008.1"/>
</dbReference>
<dbReference type="InterPro" id="IPR011330">
    <property type="entry name" value="Glyco_hydro/deAcase_b/a-brl"/>
</dbReference>
<evidence type="ECO:0000256" key="1">
    <source>
        <dbReference type="ARBA" id="ARBA00022723"/>
    </source>
</evidence>
<dbReference type="InterPro" id="IPR002509">
    <property type="entry name" value="NODB_dom"/>
</dbReference>
<dbReference type="GO" id="GO:0016810">
    <property type="term" value="F:hydrolase activity, acting on carbon-nitrogen (but not peptide) bonds"/>
    <property type="evidence" value="ECO:0007669"/>
    <property type="project" value="InterPro"/>
</dbReference>
<dbReference type="Pfam" id="PF01522">
    <property type="entry name" value="Polysacc_deac_1"/>
    <property type="match status" value="1"/>
</dbReference>
<dbReference type="GO" id="GO:0016020">
    <property type="term" value="C:membrane"/>
    <property type="evidence" value="ECO:0007669"/>
    <property type="project" value="TreeGrafter"/>
</dbReference>
<dbReference type="AlphaFoldDB" id="A0A543ITZ1"/>
<keyword evidence="5" id="KW-1185">Reference proteome</keyword>